<dbReference type="AlphaFoldDB" id="A0AA35RF91"/>
<organism evidence="2 3">
    <name type="scientific">Geodia barretti</name>
    <name type="common">Barrett's horny sponge</name>
    <dbReference type="NCBI Taxonomy" id="519541"/>
    <lineage>
        <taxon>Eukaryota</taxon>
        <taxon>Metazoa</taxon>
        <taxon>Porifera</taxon>
        <taxon>Demospongiae</taxon>
        <taxon>Heteroscleromorpha</taxon>
        <taxon>Tetractinellida</taxon>
        <taxon>Astrophorina</taxon>
        <taxon>Geodiidae</taxon>
        <taxon>Geodia</taxon>
    </lineage>
</organism>
<reference evidence="2" key="1">
    <citation type="submission" date="2023-03" db="EMBL/GenBank/DDBJ databases">
        <authorList>
            <person name="Steffen K."/>
            <person name="Cardenas P."/>
        </authorList>
    </citation>
    <scope>NUCLEOTIDE SEQUENCE</scope>
</reference>
<accession>A0AA35RF91</accession>
<evidence type="ECO:0000313" key="2">
    <source>
        <dbReference type="EMBL" id="CAI8009862.1"/>
    </source>
</evidence>
<sequence>MMCHFGRKISQERKRNPSSSHGMLRLPKCYGLNRR</sequence>
<gene>
    <name evidence="2" type="ORF">GBAR_LOCUS6571</name>
</gene>
<protein>
    <submittedName>
        <fullName evidence="2">Uncharacterized protein</fullName>
    </submittedName>
</protein>
<feature type="region of interest" description="Disordered" evidence="1">
    <location>
        <begin position="1"/>
        <end position="35"/>
    </location>
</feature>
<name>A0AA35RF91_GEOBA</name>
<proteinExistence type="predicted"/>
<evidence type="ECO:0000256" key="1">
    <source>
        <dbReference type="SAM" id="MobiDB-lite"/>
    </source>
</evidence>
<dbReference type="Proteomes" id="UP001174909">
    <property type="component" value="Unassembled WGS sequence"/>
</dbReference>
<dbReference type="EMBL" id="CASHTH010000997">
    <property type="protein sequence ID" value="CAI8009862.1"/>
    <property type="molecule type" value="Genomic_DNA"/>
</dbReference>
<evidence type="ECO:0000313" key="3">
    <source>
        <dbReference type="Proteomes" id="UP001174909"/>
    </source>
</evidence>
<keyword evidence="3" id="KW-1185">Reference proteome</keyword>
<comment type="caution">
    <text evidence="2">The sequence shown here is derived from an EMBL/GenBank/DDBJ whole genome shotgun (WGS) entry which is preliminary data.</text>
</comment>